<evidence type="ECO:0000256" key="6">
    <source>
        <dbReference type="SAM" id="Coils"/>
    </source>
</evidence>
<dbReference type="SUPFAM" id="SSF55785">
    <property type="entry name" value="PYP-like sensor domain (PAS domain)"/>
    <property type="match status" value="5"/>
</dbReference>
<accession>A0A512RR20</accession>
<dbReference type="InterPro" id="IPR003661">
    <property type="entry name" value="HisK_dim/P_dom"/>
</dbReference>
<comment type="caution">
    <text evidence="9">The sequence shown here is derived from an EMBL/GenBank/DDBJ whole genome shotgun (WGS) entry which is preliminary data.</text>
</comment>
<dbReference type="SUPFAM" id="SSF55874">
    <property type="entry name" value="ATPase domain of HSP90 chaperone/DNA topoisomerase II/histidine kinase"/>
    <property type="match status" value="1"/>
</dbReference>
<keyword evidence="6" id="KW-0175">Coiled coil</keyword>
<keyword evidence="10" id="KW-1185">Reference proteome</keyword>
<feature type="coiled-coil region" evidence="6">
    <location>
        <begin position="628"/>
        <end position="655"/>
    </location>
</feature>
<dbReference type="OrthoDB" id="5522855at2"/>
<dbReference type="InterPro" id="IPR003594">
    <property type="entry name" value="HATPase_dom"/>
</dbReference>
<evidence type="ECO:0000313" key="10">
    <source>
        <dbReference type="Proteomes" id="UP000321436"/>
    </source>
</evidence>
<dbReference type="InterPro" id="IPR036890">
    <property type="entry name" value="HATPase_C_sf"/>
</dbReference>
<evidence type="ECO:0000259" key="8">
    <source>
        <dbReference type="PROSITE" id="PS50113"/>
    </source>
</evidence>
<dbReference type="SMART" id="SM00091">
    <property type="entry name" value="PAS"/>
    <property type="match status" value="4"/>
</dbReference>
<dbReference type="PROSITE" id="PS50109">
    <property type="entry name" value="HIS_KIN"/>
    <property type="match status" value="1"/>
</dbReference>
<dbReference type="InterPro" id="IPR005467">
    <property type="entry name" value="His_kinase_dom"/>
</dbReference>
<evidence type="ECO:0000256" key="5">
    <source>
        <dbReference type="ARBA" id="ARBA00022777"/>
    </source>
</evidence>
<evidence type="ECO:0000256" key="3">
    <source>
        <dbReference type="ARBA" id="ARBA00022553"/>
    </source>
</evidence>
<organism evidence="9 10">
    <name type="scientific">Chitinophaga cymbidii</name>
    <dbReference type="NCBI Taxonomy" id="1096750"/>
    <lineage>
        <taxon>Bacteria</taxon>
        <taxon>Pseudomonadati</taxon>
        <taxon>Bacteroidota</taxon>
        <taxon>Chitinophagia</taxon>
        <taxon>Chitinophagales</taxon>
        <taxon>Chitinophagaceae</taxon>
        <taxon>Chitinophaga</taxon>
    </lineage>
</organism>
<proteinExistence type="predicted"/>
<dbReference type="InterPro" id="IPR013656">
    <property type="entry name" value="PAS_4"/>
</dbReference>
<evidence type="ECO:0000256" key="1">
    <source>
        <dbReference type="ARBA" id="ARBA00000085"/>
    </source>
</evidence>
<dbReference type="Pfam" id="PF02518">
    <property type="entry name" value="HATPase_c"/>
    <property type="match status" value="1"/>
</dbReference>
<evidence type="ECO:0000256" key="2">
    <source>
        <dbReference type="ARBA" id="ARBA00012438"/>
    </source>
</evidence>
<dbReference type="EC" id="2.7.13.3" evidence="2"/>
<dbReference type="RefSeq" id="WP_146866373.1">
    <property type="nucleotide sequence ID" value="NZ_BKAU01000005.1"/>
</dbReference>
<dbReference type="Gene3D" id="1.10.287.130">
    <property type="match status" value="1"/>
</dbReference>
<dbReference type="InterPro" id="IPR000700">
    <property type="entry name" value="PAS-assoc_C"/>
</dbReference>
<gene>
    <name evidence="9" type="ORF">CCY01nite_43980</name>
</gene>
<evidence type="ECO:0000259" key="7">
    <source>
        <dbReference type="PROSITE" id="PS50109"/>
    </source>
</evidence>
<dbReference type="AlphaFoldDB" id="A0A512RR20"/>
<dbReference type="InterPro" id="IPR004358">
    <property type="entry name" value="Sig_transdc_His_kin-like_C"/>
</dbReference>
<keyword evidence="4" id="KW-0808">Transferase</keyword>
<dbReference type="SMART" id="SM00387">
    <property type="entry name" value="HATPase_c"/>
    <property type="match status" value="1"/>
</dbReference>
<dbReference type="PROSITE" id="PS50113">
    <property type="entry name" value="PAC"/>
    <property type="match status" value="1"/>
</dbReference>
<evidence type="ECO:0000313" key="9">
    <source>
        <dbReference type="EMBL" id="GEP98138.1"/>
    </source>
</evidence>
<feature type="domain" description="PAC" evidence="8">
    <location>
        <begin position="342"/>
        <end position="395"/>
    </location>
</feature>
<name>A0A512RR20_9BACT</name>
<protein>
    <recommendedName>
        <fullName evidence="2">histidine kinase</fullName>
        <ecNumber evidence="2">2.7.13.3</ecNumber>
    </recommendedName>
</protein>
<dbReference type="InterPro" id="IPR052162">
    <property type="entry name" value="Sensor_kinase/Photoreceptor"/>
</dbReference>
<dbReference type="Proteomes" id="UP000321436">
    <property type="component" value="Unassembled WGS sequence"/>
</dbReference>
<sequence>MNNALLNQVVEAFPDAVAVFDTDLRFVSCNRVFAADHIRYLGTEMKPGDSMYKLCEACCPELLQQSLYNWERAIAGERLTFAVAVGEPPVHFQISLSPLFNEQQVQEAVIMVCRNIQPELDARENERFFRSVLENLPVGLQQFSPDGWSRDINEMQRQILGETHPAVNNLPYNVHEDPINRRSGLNELLGEVVRRKAPVKKEMLLKYKEEKEEGQDVTRLVPLYYEGTGFPVMGMNGEIAYLFLILSEITEKKLAQISLEKSERLLYNIVENLPVGYIQFDNFGFIHRVNQTQRRFFAHSGLEEQPEAYNMISDPFARLFDMEELFMQVLQKGKMMRAEKKLEFEMDIAGGKMNREVFLDVTMFPVEDPVDKDQIVVALVNDITEKKRQELENAKAQEFLLQTGETGKIGGWEYDMTTGLLRWSAQTYKIHELPPFATITLEKALSFYTHESRKKVSQAVNACIERGKAFDLPVSLNTARNNLLQVRAIGKPEYRNGRIVRLYGVIQDVTEQFKIRDQLTRNTELMRLFFDTIDMGYAVMDKDGKVNFINRKAQEIVDHGKVIGKNIFEVFPMLEGSTFHARVRQCMQLQAPVSFSYYLPAPDKWYEFLLAPMQDGNISIFTRNITDSKKMQRELRKANDQLSSLNKYLVNQNKQLEDFAHITSHNLRAPIANLKALMQIMNETDSEEEKELYNSMFQEVIRNIDETLNDLIEIVQIRKDLNVERERLSFEERLQKVKDILFVDIETSGIEVITDFGEAPDIVYPRIYLDSLLQNLLTNAIKYRRPGIRPSMRFRSRLEDGAVVLTAEDNGIGIDMERYGAKLFGFRKTFHKNKDAKGIGLYITKSQIEAMGGSIQAESHIGTGTKFIITFSPE</sequence>
<dbReference type="Gene3D" id="3.30.565.10">
    <property type="entry name" value="Histidine kinase-like ATPase, C-terminal domain"/>
    <property type="match status" value="1"/>
</dbReference>
<feature type="domain" description="Histidine kinase" evidence="7">
    <location>
        <begin position="662"/>
        <end position="874"/>
    </location>
</feature>
<dbReference type="PANTHER" id="PTHR43304:SF1">
    <property type="entry name" value="PAC DOMAIN-CONTAINING PROTEIN"/>
    <property type="match status" value="1"/>
</dbReference>
<dbReference type="InterPro" id="IPR036097">
    <property type="entry name" value="HisK_dim/P_sf"/>
</dbReference>
<keyword evidence="5" id="KW-0418">Kinase</keyword>
<dbReference type="GO" id="GO:0000155">
    <property type="term" value="F:phosphorelay sensor kinase activity"/>
    <property type="evidence" value="ECO:0007669"/>
    <property type="project" value="InterPro"/>
</dbReference>
<dbReference type="NCBIfam" id="TIGR00229">
    <property type="entry name" value="sensory_box"/>
    <property type="match status" value="1"/>
</dbReference>
<keyword evidence="3" id="KW-0597">Phosphoprotein</keyword>
<dbReference type="InterPro" id="IPR000014">
    <property type="entry name" value="PAS"/>
</dbReference>
<dbReference type="CDD" id="cd00130">
    <property type="entry name" value="PAS"/>
    <property type="match status" value="1"/>
</dbReference>
<dbReference type="SUPFAM" id="SSF47384">
    <property type="entry name" value="Homodimeric domain of signal transducing histidine kinase"/>
    <property type="match status" value="1"/>
</dbReference>
<dbReference type="Gene3D" id="3.30.450.20">
    <property type="entry name" value="PAS domain"/>
    <property type="match status" value="5"/>
</dbReference>
<dbReference type="Pfam" id="PF08448">
    <property type="entry name" value="PAS_4"/>
    <property type="match status" value="2"/>
</dbReference>
<comment type="catalytic activity">
    <reaction evidence="1">
        <text>ATP + protein L-histidine = ADP + protein N-phospho-L-histidine.</text>
        <dbReference type="EC" id="2.7.13.3"/>
    </reaction>
</comment>
<reference evidence="9 10" key="1">
    <citation type="submission" date="2019-07" db="EMBL/GenBank/DDBJ databases">
        <title>Whole genome shotgun sequence of Chitinophaga cymbidii NBRC 109752.</title>
        <authorList>
            <person name="Hosoyama A."/>
            <person name="Uohara A."/>
            <person name="Ohji S."/>
            <person name="Ichikawa N."/>
        </authorList>
    </citation>
    <scope>NUCLEOTIDE SEQUENCE [LARGE SCALE GENOMIC DNA]</scope>
    <source>
        <strain evidence="9 10">NBRC 109752</strain>
    </source>
</reference>
<evidence type="ECO:0000256" key="4">
    <source>
        <dbReference type="ARBA" id="ARBA00022679"/>
    </source>
</evidence>
<dbReference type="PANTHER" id="PTHR43304">
    <property type="entry name" value="PHYTOCHROME-LIKE PROTEIN CPH1"/>
    <property type="match status" value="1"/>
</dbReference>
<dbReference type="PRINTS" id="PR00344">
    <property type="entry name" value="BCTRLSENSOR"/>
</dbReference>
<dbReference type="InterPro" id="IPR035965">
    <property type="entry name" value="PAS-like_dom_sf"/>
</dbReference>
<dbReference type="EMBL" id="BKAU01000005">
    <property type="protein sequence ID" value="GEP98138.1"/>
    <property type="molecule type" value="Genomic_DNA"/>
</dbReference>
<dbReference type="CDD" id="cd00082">
    <property type="entry name" value="HisKA"/>
    <property type="match status" value="1"/>
</dbReference>